<sequence length="175" mass="20279">MSTDHRIFARYKNTRIEKIALPLSNPLRFKRTSAIMVKGSFKRFVEVGRVVFINYGEDAGKLAVIVDIIDHNRALIDGPTTGVTRHSHAFRRLTLTDLVIKDFPRGGRSSIVKKYLEKENILEKWNKTSWAKKLESRKKKAALTDFDRFKTLKLRKQRRRVIQVNIASIKNKAKS</sequence>
<dbReference type="EMBL" id="CAJVPM010000379">
    <property type="protein sequence ID" value="CAG8442843.1"/>
    <property type="molecule type" value="Genomic_DNA"/>
</dbReference>
<name>A0ACA9JYQ8_9GLOM</name>
<accession>A0ACA9JYQ8</accession>
<dbReference type="Proteomes" id="UP000789860">
    <property type="component" value="Unassembled WGS sequence"/>
</dbReference>
<reference evidence="1" key="1">
    <citation type="submission" date="2021-06" db="EMBL/GenBank/DDBJ databases">
        <authorList>
            <person name="Kallberg Y."/>
            <person name="Tangrot J."/>
            <person name="Rosling A."/>
        </authorList>
    </citation>
    <scope>NUCLEOTIDE SEQUENCE</scope>
    <source>
        <strain evidence="1">AU212A</strain>
    </source>
</reference>
<gene>
    <name evidence="1" type="ORF">SCALOS_LOCUS739</name>
</gene>
<protein>
    <submittedName>
        <fullName evidence="1">5378_t:CDS:1</fullName>
    </submittedName>
</protein>
<evidence type="ECO:0000313" key="2">
    <source>
        <dbReference type="Proteomes" id="UP000789860"/>
    </source>
</evidence>
<keyword evidence="2" id="KW-1185">Reference proteome</keyword>
<proteinExistence type="predicted"/>
<organism evidence="1 2">
    <name type="scientific">Scutellospora calospora</name>
    <dbReference type="NCBI Taxonomy" id="85575"/>
    <lineage>
        <taxon>Eukaryota</taxon>
        <taxon>Fungi</taxon>
        <taxon>Fungi incertae sedis</taxon>
        <taxon>Mucoromycota</taxon>
        <taxon>Glomeromycotina</taxon>
        <taxon>Glomeromycetes</taxon>
        <taxon>Diversisporales</taxon>
        <taxon>Gigasporaceae</taxon>
        <taxon>Scutellospora</taxon>
    </lineage>
</organism>
<comment type="caution">
    <text evidence="1">The sequence shown here is derived from an EMBL/GenBank/DDBJ whole genome shotgun (WGS) entry which is preliminary data.</text>
</comment>
<evidence type="ECO:0000313" key="1">
    <source>
        <dbReference type="EMBL" id="CAG8442843.1"/>
    </source>
</evidence>